<keyword evidence="7" id="KW-1133">Transmembrane helix</keyword>
<dbReference type="GO" id="GO:0007156">
    <property type="term" value="P:homophilic cell adhesion via plasma membrane adhesion molecules"/>
    <property type="evidence" value="ECO:0007669"/>
    <property type="project" value="TreeGrafter"/>
</dbReference>
<feature type="signal peptide" evidence="8">
    <location>
        <begin position="1"/>
        <end position="28"/>
    </location>
</feature>
<keyword evidence="6" id="KW-0325">Glycoprotein</keyword>
<evidence type="ECO:0000256" key="8">
    <source>
        <dbReference type="SAM" id="SignalP"/>
    </source>
</evidence>
<evidence type="ECO:0000256" key="2">
    <source>
        <dbReference type="ARBA" id="ARBA00022729"/>
    </source>
</evidence>
<dbReference type="PROSITE" id="PS50835">
    <property type="entry name" value="IG_LIKE"/>
    <property type="match status" value="1"/>
</dbReference>
<feature type="transmembrane region" description="Helical" evidence="7">
    <location>
        <begin position="621"/>
        <end position="642"/>
    </location>
</feature>
<dbReference type="InterPro" id="IPR013098">
    <property type="entry name" value="Ig_I-set"/>
</dbReference>
<evidence type="ECO:0000256" key="4">
    <source>
        <dbReference type="ARBA" id="ARBA00023136"/>
    </source>
</evidence>
<dbReference type="InterPro" id="IPR051427">
    <property type="entry name" value="Nectin/Nectin-like"/>
</dbReference>
<evidence type="ECO:0000313" key="10">
    <source>
        <dbReference type="EMBL" id="OXA52644.1"/>
    </source>
</evidence>
<organism evidence="10 11">
    <name type="scientific">Folsomia candida</name>
    <name type="common">Springtail</name>
    <dbReference type="NCBI Taxonomy" id="158441"/>
    <lineage>
        <taxon>Eukaryota</taxon>
        <taxon>Metazoa</taxon>
        <taxon>Ecdysozoa</taxon>
        <taxon>Arthropoda</taxon>
        <taxon>Hexapoda</taxon>
        <taxon>Collembola</taxon>
        <taxon>Entomobryomorpha</taxon>
        <taxon>Isotomoidea</taxon>
        <taxon>Isotomidae</taxon>
        <taxon>Proisotominae</taxon>
        <taxon>Folsomia</taxon>
    </lineage>
</organism>
<reference evidence="10 11" key="1">
    <citation type="submission" date="2015-12" db="EMBL/GenBank/DDBJ databases">
        <title>The genome of Folsomia candida.</title>
        <authorList>
            <person name="Faddeeva A."/>
            <person name="Derks M.F."/>
            <person name="Anvar Y."/>
            <person name="Smit S."/>
            <person name="Van Straalen N."/>
            <person name="Roelofs D."/>
        </authorList>
    </citation>
    <scope>NUCLEOTIDE SEQUENCE [LARGE SCALE GENOMIC DNA]</scope>
    <source>
        <strain evidence="10 11">VU population</strain>
        <tissue evidence="10">Whole body</tissue>
    </source>
</reference>
<evidence type="ECO:0000313" key="11">
    <source>
        <dbReference type="Proteomes" id="UP000198287"/>
    </source>
</evidence>
<comment type="caution">
    <text evidence="10">The sequence shown here is derived from an EMBL/GenBank/DDBJ whole genome shotgun (WGS) entry which is preliminary data.</text>
</comment>
<sequence length="714" mass="79835">MMGMLRSNFLLVQLVVVFVICNSSSCSAWDSPKITLDGFALADSFLTWNTNMSLIPLGAGSNDTVFVVPSSIRGLSLLCNASYPVEWTFHREKWNQRTTWQTVLVNSRGSDPKTLEPLWYSVELRFLGHNVEITGNYTCQKYGQDLPSKSVYIFWEGSSPPYLTMLAAGTHRRTITYNSNTSNTFVIPCTVSRPDIVVQLYKDNQTADLTNSDNVKFNSAVGFTLVNMKNPFGIYKCIVGLPDDEDSLEFEVKSGPGTPTPEFENQLWGTASFTFDAPKRQFVCCSSNKNKPPKIAHFYCSHPITCKLQKHALHKIETASHKSTSENCAFLPLRMLMAGVLRCKGDSIDIVREYFFPMMQPYQRFGQRSNITVTPYSSWAMADPESMMILTNMTDTFYVGETRRFVCRASKFFFSQGIHWTLFYENETINVQGNQTRRSKNHTYGIFQDGNYAIIEIQADIGLKKVVCNAPIWNTTGWAKKTLPFTIAYPTAPILNGSSNDEEITWPTSSKSQLLTCTFSGTPKPRVTWTRNDKVIRVGVRTNDSISYLNVTRFGFPQATFACNVSNVGGYVTKSFKVTISEGVLPYIQRTSRSVIIRLAYSPPATFTLLFPDGLPVWKSIMYVFGAIIICVALVGGSFAFWKVKQQKEAIRRLAQVAFKDVNAVAAATQQPSSVIANVSSDAQGENGNSNGVVHSFPFSEGNTAPEFGRYQKM</sequence>
<evidence type="ECO:0000259" key="9">
    <source>
        <dbReference type="PROSITE" id="PS50835"/>
    </source>
</evidence>
<keyword evidence="11" id="KW-1185">Reference proteome</keyword>
<dbReference type="PANTHER" id="PTHR23277">
    <property type="entry name" value="NECTIN-RELATED"/>
    <property type="match status" value="1"/>
</dbReference>
<dbReference type="Gene3D" id="2.60.40.10">
    <property type="entry name" value="Immunoglobulins"/>
    <property type="match status" value="2"/>
</dbReference>
<dbReference type="GO" id="GO:0016020">
    <property type="term" value="C:membrane"/>
    <property type="evidence" value="ECO:0007669"/>
    <property type="project" value="UniProtKB-SubCell"/>
</dbReference>
<proteinExistence type="predicted"/>
<accession>A0A226E6F2</accession>
<keyword evidence="2 8" id="KW-0732">Signal</keyword>
<keyword evidence="3" id="KW-0677">Repeat</keyword>
<feature type="chain" id="PRO_5013347847" evidence="8">
    <location>
        <begin position="29"/>
        <end position="714"/>
    </location>
</feature>
<name>A0A226E6F2_FOLCA</name>
<gene>
    <name evidence="10" type="ORF">Fcan01_12426</name>
</gene>
<evidence type="ECO:0000256" key="7">
    <source>
        <dbReference type="SAM" id="Phobius"/>
    </source>
</evidence>
<comment type="subcellular location">
    <subcellularLocation>
        <location evidence="1">Membrane</location>
    </subcellularLocation>
</comment>
<dbReference type="Proteomes" id="UP000198287">
    <property type="component" value="Unassembled WGS sequence"/>
</dbReference>
<dbReference type="InterPro" id="IPR007110">
    <property type="entry name" value="Ig-like_dom"/>
</dbReference>
<dbReference type="Pfam" id="PF07679">
    <property type="entry name" value="I-set"/>
    <property type="match status" value="1"/>
</dbReference>
<dbReference type="GO" id="GO:0007157">
    <property type="term" value="P:heterophilic cell-cell adhesion via plasma membrane cell adhesion molecules"/>
    <property type="evidence" value="ECO:0007669"/>
    <property type="project" value="TreeGrafter"/>
</dbReference>
<dbReference type="SUPFAM" id="SSF48726">
    <property type="entry name" value="Immunoglobulin"/>
    <property type="match status" value="1"/>
</dbReference>
<dbReference type="InterPro" id="IPR036179">
    <property type="entry name" value="Ig-like_dom_sf"/>
</dbReference>
<evidence type="ECO:0000256" key="1">
    <source>
        <dbReference type="ARBA" id="ARBA00004370"/>
    </source>
</evidence>
<dbReference type="OrthoDB" id="10619435at2759"/>
<keyword evidence="4 7" id="KW-0472">Membrane</keyword>
<evidence type="ECO:0000256" key="6">
    <source>
        <dbReference type="ARBA" id="ARBA00023180"/>
    </source>
</evidence>
<keyword evidence="5" id="KW-1015">Disulfide bond</keyword>
<dbReference type="EMBL" id="LNIX01000006">
    <property type="protein sequence ID" value="OXA52644.1"/>
    <property type="molecule type" value="Genomic_DNA"/>
</dbReference>
<feature type="domain" description="Ig-like" evidence="9">
    <location>
        <begin position="490"/>
        <end position="579"/>
    </location>
</feature>
<dbReference type="AlphaFoldDB" id="A0A226E6F2"/>
<evidence type="ECO:0000256" key="3">
    <source>
        <dbReference type="ARBA" id="ARBA00022737"/>
    </source>
</evidence>
<dbReference type="InterPro" id="IPR013783">
    <property type="entry name" value="Ig-like_fold"/>
</dbReference>
<evidence type="ECO:0000256" key="5">
    <source>
        <dbReference type="ARBA" id="ARBA00023157"/>
    </source>
</evidence>
<keyword evidence="7" id="KW-0812">Transmembrane</keyword>
<dbReference type="GO" id="GO:0005912">
    <property type="term" value="C:adherens junction"/>
    <property type="evidence" value="ECO:0007669"/>
    <property type="project" value="TreeGrafter"/>
</dbReference>
<protein>
    <submittedName>
        <fullName evidence="10">Immunoglobulin superfamily DCC subclass member 3</fullName>
    </submittedName>
</protein>
<dbReference type="PANTHER" id="PTHR23277:SF108">
    <property type="entry name" value="FASCICLIN-3"/>
    <property type="match status" value="1"/>
</dbReference>